<dbReference type="InterPro" id="IPR008551">
    <property type="entry name" value="TANGO2"/>
</dbReference>
<sequence>MCLILFAKNVHPKYKLVLAANRDEFYERATEPATFWEDHEDLLAGKDLEAGGTWMGITKAGRIAMLTNYRDLSNIKTNAPSRGHLVTDYLLGEESAQNYLTHVESKGELYNGFNLIAGDADSLNYYGNYQKGVHKISDGLHGLSNALLDTSWPKVEKGKEKLESLLNETQINSNELLRILYDDIKANDNNLPETGVGYEKEKMLSPMFIKSSNYGSRCSTAILVTHDNEFTFVERTYDTMSFDHEDRKFVWKL</sequence>
<dbReference type="KEGG" id="fuv:JR347_01080"/>
<dbReference type="PANTHER" id="PTHR17985">
    <property type="entry name" value="SER/THR-RICH PROTEIN T10 IN DGCR REGION"/>
    <property type="match status" value="1"/>
</dbReference>
<name>A0A974WG78_9BACT</name>
<dbReference type="PANTHER" id="PTHR17985:SF8">
    <property type="entry name" value="TRANSPORT AND GOLGI ORGANIZATION PROTEIN 2 HOMOLOG"/>
    <property type="match status" value="1"/>
</dbReference>
<reference evidence="1" key="1">
    <citation type="submission" date="2021-02" db="EMBL/GenBank/DDBJ databases">
        <title>Fulvivirga sp. S481 isolated from sea water.</title>
        <authorList>
            <person name="Bae S.S."/>
            <person name="Baek K."/>
        </authorList>
    </citation>
    <scope>NUCLEOTIDE SEQUENCE</scope>
    <source>
        <strain evidence="1">S481</strain>
    </source>
</reference>
<evidence type="ECO:0000313" key="1">
    <source>
        <dbReference type="EMBL" id="QSE97711.1"/>
    </source>
</evidence>
<accession>A0A974WG78</accession>
<dbReference type="EMBL" id="CP070608">
    <property type="protein sequence ID" value="QSE97711.1"/>
    <property type="molecule type" value="Genomic_DNA"/>
</dbReference>
<organism evidence="1 2">
    <name type="scientific">Fulvivirga lutea</name>
    <dbReference type="NCBI Taxonomy" id="2810512"/>
    <lineage>
        <taxon>Bacteria</taxon>
        <taxon>Pseudomonadati</taxon>
        <taxon>Bacteroidota</taxon>
        <taxon>Cytophagia</taxon>
        <taxon>Cytophagales</taxon>
        <taxon>Fulvivirgaceae</taxon>
        <taxon>Fulvivirga</taxon>
    </lineage>
</organism>
<protein>
    <submittedName>
        <fullName evidence="1">NRDE family protein</fullName>
    </submittedName>
</protein>
<dbReference type="AlphaFoldDB" id="A0A974WG78"/>
<keyword evidence="2" id="KW-1185">Reference proteome</keyword>
<gene>
    <name evidence="1" type="ORF">JR347_01080</name>
</gene>
<dbReference type="Proteomes" id="UP000662783">
    <property type="component" value="Chromosome"/>
</dbReference>
<proteinExistence type="predicted"/>
<evidence type="ECO:0000313" key="2">
    <source>
        <dbReference type="Proteomes" id="UP000662783"/>
    </source>
</evidence>
<dbReference type="Pfam" id="PF05742">
    <property type="entry name" value="TANGO2"/>
    <property type="match status" value="1"/>
</dbReference>
<dbReference type="RefSeq" id="WP_205722220.1">
    <property type="nucleotide sequence ID" value="NZ_CP070608.1"/>
</dbReference>